<feature type="transmembrane region" description="Helical" evidence="2">
    <location>
        <begin position="176"/>
        <end position="198"/>
    </location>
</feature>
<proteinExistence type="predicted"/>
<feature type="compositionally biased region" description="Basic and acidic residues" evidence="1">
    <location>
        <begin position="289"/>
        <end position="301"/>
    </location>
</feature>
<keyword evidence="2" id="KW-0472">Membrane</keyword>
<feature type="region of interest" description="Disordered" evidence="1">
    <location>
        <begin position="63"/>
        <end position="167"/>
    </location>
</feature>
<evidence type="ECO:0000256" key="2">
    <source>
        <dbReference type="SAM" id="Phobius"/>
    </source>
</evidence>
<feature type="compositionally biased region" description="Low complexity" evidence="1">
    <location>
        <begin position="66"/>
        <end position="164"/>
    </location>
</feature>
<sequence length="301" mass="31858">MRAFILALWAIQCSRVFGDSYPAENPWIVAPTAISESALAPEPTEPPILPQRRAYGELFMRDATTESDSTSTTESTTSETSTSETTSETSSTSTSSTSTSSTTTSSSTSSTTSTSTSTTSSSTSSTTSSISTSSATTSSSTSSTSTTSTSSTTSSTATSTSTESAELKEWNRRGNIAAIVFGCCMISLFSGISIVYCVREKAKRRRIAARELLRSGASIPMDTPPGTSKGSLTAEPKLDRSSMMFTNHPSTEYFPTAQSEPLVSNYHSHTPSADSQNLTEQSSTRAYSRRADADEHTMGMV</sequence>
<evidence type="ECO:0000256" key="1">
    <source>
        <dbReference type="SAM" id="MobiDB-lite"/>
    </source>
</evidence>
<feature type="compositionally biased region" description="Polar residues" evidence="1">
    <location>
        <begin position="262"/>
        <end position="286"/>
    </location>
</feature>
<protein>
    <submittedName>
        <fullName evidence="4">Uncharacterized protein</fullName>
    </submittedName>
</protein>
<gene>
    <name evidence="4" type="ORF">POLS_LOCUS5365</name>
</gene>
<feature type="signal peptide" evidence="3">
    <location>
        <begin position="1"/>
        <end position="18"/>
    </location>
</feature>
<dbReference type="Proteomes" id="UP001153618">
    <property type="component" value="Unassembled WGS sequence"/>
</dbReference>
<reference evidence="4" key="1">
    <citation type="submission" date="2021-07" db="EMBL/GenBank/DDBJ databases">
        <authorList>
            <person name="Branca A.L. A."/>
        </authorList>
    </citation>
    <scope>NUCLEOTIDE SEQUENCE</scope>
</reference>
<accession>A0A9W4HTX7</accession>
<keyword evidence="5" id="KW-1185">Reference proteome</keyword>
<dbReference type="AlphaFoldDB" id="A0A9W4HTX7"/>
<dbReference type="EMBL" id="CAJVOS010000027">
    <property type="protein sequence ID" value="CAG8125696.1"/>
    <property type="molecule type" value="Genomic_DNA"/>
</dbReference>
<evidence type="ECO:0000313" key="5">
    <source>
        <dbReference type="Proteomes" id="UP001153618"/>
    </source>
</evidence>
<dbReference type="OrthoDB" id="4366245at2759"/>
<evidence type="ECO:0000256" key="3">
    <source>
        <dbReference type="SAM" id="SignalP"/>
    </source>
</evidence>
<feature type="region of interest" description="Disordered" evidence="1">
    <location>
        <begin position="262"/>
        <end position="301"/>
    </location>
</feature>
<organism evidence="4 5">
    <name type="scientific">Penicillium olsonii</name>
    <dbReference type="NCBI Taxonomy" id="99116"/>
    <lineage>
        <taxon>Eukaryota</taxon>
        <taxon>Fungi</taxon>
        <taxon>Dikarya</taxon>
        <taxon>Ascomycota</taxon>
        <taxon>Pezizomycotina</taxon>
        <taxon>Eurotiomycetes</taxon>
        <taxon>Eurotiomycetidae</taxon>
        <taxon>Eurotiales</taxon>
        <taxon>Aspergillaceae</taxon>
        <taxon>Penicillium</taxon>
    </lineage>
</organism>
<feature type="chain" id="PRO_5040788376" evidence="3">
    <location>
        <begin position="19"/>
        <end position="301"/>
    </location>
</feature>
<keyword evidence="3" id="KW-0732">Signal</keyword>
<keyword evidence="2" id="KW-0812">Transmembrane</keyword>
<comment type="caution">
    <text evidence="4">The sequence shown here is derived from an EMBL/GenBank/DDBJ whole genome shotgun (WGS) entry which is preliminary data.</text>
</comment>
<keyword evidence="2" id="KW-1133">Transmembrane helix</keyword>
<evidence type="ECO:0000313" key="4">
    <source>
        <dbReference type="EMBL" id="CAG8125696.1"/>
    </source>
</evidence>
<name>A0A9W4HTX7_PENOL</name>